<evidence type="ECO:0000259" key="4">
    <source>
        <dbReference type="Pfam" id="PF03496"/>
    </source>
</evidence>
<dbReference type="EMBL" id="CAJNOV010017494">
    <property type="protein sequence ID" value="CAF1608405.1"/>
    <property type="molecule type" value="Genomic_DNA"/>
</dbReference>
<evidence type="ECO:0000313" key="5">
    <source>
        <dbReference type="EMBL" id="CAF1608405.1"/>
    </source>
</evidence>
<feature type="repeat" description="TPR" evidence="3">
    <location>
        <begin position="546"/>
        <end position="579"/>
    </location>
</feature>
<dbReference type="Pfam" id="PF13181">
    <property type="entry name" value="TPR_8"/>
    <property type="match status" value="1"/>
</dbReference>
<feature type="repeat" description="TPR" evidence="3">
    <location>
        <begin position="588"/>
        <end position="621"/>
    </location>
</feature>
<evidence type="ECO:0000256" key="2">
    <source>
        <dbReference type="ARBA" id="ARBA00022803"/>
    </source>
</evidence>
<dbReference type="SMART" id="SM00028">
    <property type="entry name" value="TPR"/>
    <property type="match status" value="5"/>
</dbReference>
<evidence type="ECO:0000256" key="3">
    <source>
        <dbReference type="PROSITE-ProRule" id="PRU00339"/>
    </source>
</evidence>
<dbReference type="PROSITE" id="PS50005">
    <property type="entry name" value="TPR"/>
    <property type="match status" value="2"/>
</dbReference>
<sequence length="645" mass="74643">MNGNETSTTMYNANSIDHMSTKLPHTSTLQSFGLVWLDLDVHKTNQNICVDTIKKFKKIVYEVHQFTDSDECVDFIKDIQDASIFMILSGISLPTTIPIIHDIPQINTICLLSDNHILHQDDINQYKKVKLMIADVTSICDKIHEAVSWYDQNLVSMSCIPISSENYVQNLDHLDPSFMYTEILKEILLTIDFERKHFDEFISYCSQLSKNNEVKLSIVDKFNREYHEHAPIWWYTSQRFLYSMLNQSLRLIDVDLIIRMGFFIRDLHNNITELHTEQYPRHMNATSFTVYRGQGLSQTQFDQIIENKNGLLSFNHFLSTSLDQDVSRIFAESQLVNPDVIGVIFEISVNTSISNTAFAKVNDISHYEHENEMLFTMNSIFRIGLMKSIDGNNRLWNIDLTLTNEKDLNLQRLTEYMRNEISSDAKGWDRLGMLLIRLGQLKKAQEVYEVLLHQSLTDPERAHIYHQLGIVKNGQFEHLEAISYYRQSMEIMQKVFSPTDKRIVTSYCNTAAAYASMGDYSNAMLHYKLVLKLHCKTCPKNYSHLPPCYNNIGSLYHNMGEYSTALLFLRRALDINQNQLPPNHPDLAISYRKIGAVYEDIHDYSNAFSFYQKALEIEPKTLPLNHSNLATACNNIDTVNLKIKN</sequence>
<dbReference type="PROSITE" id="PS50293">
    <property type="entry name" value="TPR_REGION"/>
    <property type="match status" value="1"/>
</dbReference>
<proteinExistence type="predicted"/>
<dbReference type="AlphaFoldDB" id="A0A816BBT5"/>
<dbReference type="Gene3D" id="3.90.176.10">
    <property type="entry name" value="Toxin ADP-ribosyltransferase, Chain A, domain 1"/>
    <property type="match status" value="1"/>
</dbReference>
<dbReference type="Gene3D" id="1.25.40.10">
    <property type="entry name" value="Tetratricopeptide repeat domain"/>
    <property type="match status" value="2"/>
</dbReference>
<comment type="caution">
    <text evidence="5">The sequence shown here is derived from an EMBL/GenBank/DDBJ whole genome shotgun (WGS) entry which is preliminary data.</text>
</comment>
<dbReference type="Proteomes" id="UP000663855">
    <property type="component" value="Unassembled WGS sequence"/>
</dbReference>
<name>A0A816BBT5_9BILA</name>
<organism evidence="5 6">
    <name type="scientific">Rotaria magnacalcarata</name>
    <dbReference type="NCBI Taxonomy" id="392030"/>
    <lineage>
        <taxon>Eukaryota</taxon>
        <taxon>Metazoa</taxon>
        <taxon>Spiralia</taxon>
        <taxon>Gnathifera</taxon>
        <taxon>Rotifera</taxon>
        <taxon>Eurotatoria</taxon>
        <taxon>Bdelloidea</taxon>
        <taxon>Philodinida</taxon>
        <taxon>Philodinidae</taxon>
        <taxon>Rotaria</taxon>
    </lineage>
</organism>
<dbReference type="InterPro" id="IPR003540">
    <property type="entry name" value="ADP-ribosyltransferase"/>
</dbReference>
<keyword evidence="2 3" id="KW-0802">TPR repeat</keyword>
<dbReference type="PANTHER" id="PTHR45641:SF19">
    <property type="entry name" value="NEPHROCYSTIN-3"/>
    <property type="match status" value="1"/>
</dbReference>
<dbReference type="InterPro" id="IPR019734">
    <property type="entry name" value="TPR_rpt"/>
</dbReference>
<dbReference type="Pfam" id="PF13424">
    <property type="entry name" value="TPR_12"/>
    <property type="match status" value="2"/>
</dbReference>
<keyword evidence="1" id="KW-0677">Repeat</keyword>
<dbReference type="PROSITE" id="PS51996">
    <property type="entry name" value="TR_MART"/>
    <property type="match status" value="1"/>
</dbReference>
<reference evidence="5" key="1">
    <citation type="submission" date="2021-02" db="EMBL/GenBank/DDBJ databases">
        <authorList>
            <person name="Nowell W R."/>
        </authorList>
    </citation>
    <scope>NUCLEOTIDE SEQUENCE</scope>
</reference>
<dbReference type="SUPFAM" id="SSF48452">
    <property type="entry name" value="TPR-like"/>
    <property type="match status" value="1"/>
</dbReference>
<gene>
    <name evidence="5" type="ORF">CJN711_LOCUS36189</name>
</gene>
<dbReference type="Pfam" id="PF03496">
    <property type="entry name" value="ADPrib_exo_Tox"/>
    <property type="match status" value="1"/>
</dbReference>
<evidence type="ECO:0000256" key="1">
    <source>
        <dbReference type="ARBA" id="ARBA00022737"/>
    </source>
</evidence>
<dbReference type="InterPro" id="IPR011990">
    <property type="entry name" value="TPR-like_helical_dom_sf"/>
</dbReference>
<feature type="domain" description="ADP ribosyltransferase" evidence="4">
    <location>
        <begin position="287"/>
        <end position="395"/>
    </location>
</feature>
<dbReference type="GO" id="GO:0005576">
    <property type="term" value="C:extracellular region"/>
    <property type="evidence" value="ECO:0007669"/>
    <property type="project" value="InterPro"/>
</dbReference>
<protein>
    <recommendedName>
        <fullName evidence="4">ADP ribosyltransferase domain-containing protein</fullName>
    </recommendedName>
</protein>
<evidence type="ECO:0000313" key="6">
    <source>
        <dbReference type="Proteomes" id="UP000663855"/>
    </source>
</evidence>
<dbReference type="PANTHER" id="PTHR45641">
    <property type="entry name" value="TETRATRICOPEPTIDE REPEAT PROTEIN (AFU_ORTHOLOGUE AFUA_6G03870)"/>
    <property type="match status" value="1"/>
</dbReference>
<dbReference type="SUPFAM" id="SSF56399">
    <property type="entry name" value="ADP-ribosylation"/>
    <property type="match status" value="1"/>
</dbReference>
<accession>A0A816BBT5</accession>